<evidence type="ECO:0000256" key="1">
    <source>
        <dbReference type="SAM" id="Phobius"/>
    </source>
</evidence>
<evidence type="ECO:0000256" key="2">
    <source>
        <dbReference type="SAM" id="SignalP"/>
    </source>
</evidence>
<dbReference type="AlphaFoldDB" id="A0A260ZIB9"/>
<feature type="non-terminal residue" evidence="4">
    <location>
        <position position="1"/>
    </location>
</feature>
<evidence type="ECO:0000313" key="5">
    <source>
        <dbReference type="Proteomes" id="UP000216624"/>
    </source>
</evidence>
<evidence type="ECO:0000313" key="3">
    <source>
        <dbReference type="EMBL" id="KAF1753216.1"/>
    </source>
</evidence>
<accession>A0A260ZIB9</accession>
<keyword evidence="5" id="KW-1185">Reference proteome</keyword>
<keyword evidence="1" id="KW-0812">Transmembrane</keyword>
<gene>
    <name evidence="4" type="ORF">FL82_14869</name>
    <name evidence="3" type="ORF">GCK72_019772</name>
</gene>
<name>A0A260ZIB9_CAERE</name>
<feature type="transmembrane region" description="Helical" evidence="1">
    <location>
        <begin position="34"/>
        <end position="58"/>
    </location>
</feature>
<reference evidence="5" key="1">
    <citation type="submission" date="2017-08" db="EMBL/GenBank/DDBJ databases">
        <authorList>
            <person name="Fierst J.L."/>
        </authorList>
    </citation>
    <scope>NUCLEOTIDE SEQUENCE [LARGE SCALE GENOMIC DNA]</scope>
    <source>
        <strain evidence="5">PX439</strain>
    </source>
</reference>
<evidence type="ECO:0000313" key="6">
    <source>
        <dbReference type="Proteomes" id="UP000483820"/>
    </source>
</evidence>
<sequence length="76" mass="8371">MIFNQLLISSLLFGLVMAKRYEDMSADEKQNAETVLIVCIVVGVLICISGSAAGGFFYMMRKRNSNNNNPGVMVVH</sequence>
<feature type="chain" id="PRO_5015076604" evidence="2">
    <location>
        <begin position="19"/>
        <end position="76"/>
    </location>
</feature>
<comment type="caution">
    <text evidence="4">The sequence shown here is derived from an EMBL/GenBank/DDBJ whole genome shotgun (WGS) entry which is preliminary data.</text>
</comment>
<dbReference type="EMBL" id="WUAV01000005">
    <property type="protein sequence ID" value="KAF1753216.1"/>
    <property type="molecule type" value="Genomic_DNA"/>
</dbReference>
<keyword evidence="1" id="KW-1133">Transmembrane helix</keyword>
<organism evidence="4 5">
    <name type="scientific">Caenorhabditis remanei</name>
    <name type="common">Caenorhabditis vulgaris</name>
    <dbReference type="NCBI Taxonomy" id="31234"/>
    <lineage>
        <taxon>Eukaryota</taxon>
        <taxon>Metazoa</taxon>
        <taxon>Ecdysozoa</taxon>
        <taxon>Nematoda</taxon>
        <taxon>Chromadorea</taxon>
        <taxon>Rhabditida</taxon>
        <taxon>Rhabditina</taxon>
        <taxon>Rhabditomorpha</taxon>
        <taxon>Rhabditoidea</taxon>
        <taxon>Rhabditidae</taxon>
        <taxon>Peloderinae</taxon>
        <taxon>Caenorhabditis</taxon>
    </lineage>
</organism>
<reference evidence="4" key="2">
    <citation type="submission" date="2017-08" db="EMBL/GenBank/DDBJ databases">
        <authorList>
            <person name="de Groot N.N."/>
        </authorList>
    </citation>
    <scope>NUCLEOTIDE SEQUENCE [LARGE SCALE GENOMIC DNA]</scope>
    <source>
        <strain evidence="4">PX439</strain>
    </source>
</reference>
<dbReference type="EMBL" id="NMWX01000123">
    <property type="protein sequence ID" value="OZF85039.1"/>
    <property type="molecule type" value="Genomic_DNA"/>
</dbReference>
<evidence type="ECO:0000313" key="4">
    <source>
        <dbReference type="EMBL" id="OZF85039.1"/>
    </source>
</evidence>
<keyword evidence="2" id="KW-0732">Signal</keyword>
<dbReference type="Proteomes" id="UP000483820">
    <property type="component" value="Chromosome V"/>
</dbReference>
<keyword evidence="1" id="KW-0472">Membrane</keyword>
<proteinExistence type="predicted"/>
<protein>
    <submittedName>
        <fullName evidence="4">Uncharacterized protein</fullName>
    </submittedName>
</protein>
<feature type="signal peptide" evidence="2">
    <location>
        <begin position="1"/>
        <end position="18"/>
    </location>
</feature>
<dbReference type="Proteomes" id="UP000216624">
    <property type="component" value="Unassembled WGS sequence"/>
</dbReference>
<reference evidence="3 6" key="3">
    <citation type="submission" date="2019-12" db="EMBL/GenBank/DDBJ databases">
        <title>Chromosome-level assembly of the Caenorhabditis remanei genome.</title>
        <authorList>
            <person name="Teterina A.A."/>
            <person name="Willis J.H."/>
            <person name="Phillips P.C."/>
        </authorList>
    </citation>
    <scope>NUCLEOTIDE SEQUENCE [LARGE SCALE GENOMIC DNA]</scope>
    <source>
        <strain evidence="3 6">PX506</strain>
        <tissue evidence="3">Whole organism</tissue>
    </source>
</reference>